<feature type="compositionally biased region" description="Polar residues" evidence="1">
    <location>
        <begin position="821"/>
        <end position="831"/>
    </location>
</feature>
<feature type="region of interest" description="Disordered" evidence="1">
    <location>
        <begin position="684"/>
        <end position="750"/>
    </location>
</feature>
<reference evidence="2 3" key="1">
    <citation type="submission" date="2023-08" db="EMBL/GenBank/DDBJ databases">
        <title>A Necator americanus chromosomal reference genome.</title>
        <authorList>
            <person name="Ilik V."/>
            <person name="Petrzelkova K.J."/>
            <person name="Pardy F."/>
            <person name="Fuh T."/>
            <person name="Niatou-Singa F.S."/>
            <person name="Gouil Q."/>
            <person name="Baker L."/>
            <person name="Ritchie M.E."/>
            <person name="Jex A.R."/>
            <person name="Gazzola D."/>
            <person name="Li H."/>
            <person name="Toshio Fujiwara R."/>
            <person name="Zhan B."/>
            <person name="Aroian R.V."/>
            <person name="Pafco B."/>
            <person name="Schwarz E.M."/>
        </authorList>
    </citation>
    <scope>NUCLEOTIDE SEQUENCE [LARGE SCALE GENOMIC DNA]</scope>
    <source>
        <strain evidence="2 3">Aroian</strain>
        <tissue evidence="2">Whole animal</tissue>
    </source>
</reference>
<feature type="compositionally biased region" description="Basic residues" evidence="1">
    <location>
        <begin position="481"/>
        <end position="495"/>
    </location>
</feature>
<evidence type="ECO:0000313" key="2">
    <source>
        <dbReference type="EMBL" id="KAK6765667.1"/>
    </source>
</evidence>
<feature type="region of interest" description="Disordered" evidence="1">
    <location>
        <begin position="874"/>
        <end position="904"/>
    </location>
</feature>
<feature type="region of interest" description="Disordered" evidence="1">
    <location>
        <begin position="223"/>
        <end position="262"/>
    </location>
</feature>
<feature type="compositionally biased region" description="Polar residues" evidence="1">
    <location>
        <begin position="884"/>
        <end position="895"/>
    </location>
</feature>
<dbReference type="EMBL" id="JAVFWL010000006">
    <property type="protein sequence ID" value="KAK6765667.1"/>
    <property type="molecule type" value="Genomic_DNA"/>
</dbReference>
<feature type="compositionally biased region" description="Polar residues" evidence="1">
    <location>
        <begin position="993"/>
        <end position="1011"/>
    </location>
</feature>
<feature type="compositionally biased region" description="Polar residues" evidence="1">
    <location>
        <begin position="762"/>
        <end position="778"/>
    </location>
</feature>
<accession>A0ABR1ESP6</accession>
<evidence type="ECO:0000256" key="1">
    <source>
        <dbReference type="SAM" id="MobiDB-lite"/>
    </source>
</evidence>
<feature type="compositionally biased region" description="Polar residues" evidence="1">
    <location>
        <begin position="697"/>
        <end position="707"/>
    </location>
</feature>
<protein>
    <submittedName>
        <fullName evidence="2">Uncharacterized protein</fullName>
    </submittedName>
</protein>
<sequence>MLTVLVVKPFHLHNGRFLTRGASFVVLHQRTYVIEDIPTYITYSRHRGATETSMQSPSLNLEEQNENQLSKEAPSLNVISSLLRDLIMRTQDRTNKPKVEWNEVAGLFKEMVSNNDSPDRDLLVAYRDNFNVQFDDVSLKKAVFQWTGTTVCKVLSLPEFKSITSEFKLYVAVRPLIKFNNTSEQQSQRNKASSGAGGSRELSCSSETRPLLDCRNFRRSLYKESPESQNNSEVGKTSVKQSDDVSAKRMGSVPMSDEDTIDDQFDSDRLQKAADFLTALIKRTAQSEGWPLVNWLKVQRRYRDVVNKMSDHDLFEKYWKDIDLRRRHLDSQVLLKWTGMFDLEQVITIQNFCHIGIVRDGSPPADLFVMIDTPETPLSRIFDYTQTNLRMELAEKNKMCSRFHRYSSSQNDLSHVQLRMGVRSKRHSRANGYDRVGDIACHNRTAEAKRHVEPEEHHQMSPAERMRLEEYFRQRAEAQRRNRSNLRRGQARRGRGGTSGLNGQRHHDSNWWCGPTIRERTNAARGSQHPSNFSEVLRNQNINNTVSGRRISGEPPRIPSSPQCIPGRPLSSSGSLDNGAPSPKPEGVYTDDELRLEKSSKKAHYSEKTSDPMIKFGQQDIPRNRKEGISSEEQPTASISAMEPLHPPAVARRGRGNTSTINGQRNDDSNWWCGPTIRERTNAARGSQHPFNFSEVLRNQNRNNTVSGRRISGEPPRIPSSPQCIPGRPLSSSGSLDNGAPSPKPEGVYTDDELRLEKSSKKYASSNLHSSTKRSSISAEVRTDLSVASAAKAHYSEKTSDPMIKFGQQDIPRNRKEGISSEEQPTASISATEPLHPPAVDYSLSSFHPRTTQSLIDLDGSVNEVHTRIPIFKLPGNTGEHCHSTASTPRSQKSNSIRKEPLSQQNDLRFQAILSSAEWKLQERLNDGKPPSGALRIPRASKLIKGSAAPLQTVSALSQRSSPCQNGPKDPFTPLNTSSYSGLTMQPLRPGDITTNRIISPKPTSNSSTIPSVMKKTSPLLNSCIENRADITTPRSTPAFRPLKEDYALIDLNEPESGYGFCTPLPQELPDPTVIFGDFTERAVEAANNIEQEVGCDGDPYILLQGKERFKDLKSEDGIRYDRHQSPLQTIDKNNSWVLLQQKQAPVVDEKDTEGTKKKCAFSKNSKAISELEELPKSCENFHKSGISPSLSVVQRQMPMHKSSEECIDFINKYLSNVLVRRVKDKVFLVWKS</sequence>
<feature type="region of interest" description="Disordered" evidence="1">
    <location>
        <begin position="182"/>
        <end position="204"/>
    </location>
</feature>
<gene>
    <name evidence="2" type="primary">Necator_chrX.g25693</name>
    <name evidence="2" type="ORF">RB195_025527</name>
</gene>
<feature type="region of interest" description="Disordered" evidence="1">
    <location>
        <begin position="476"/>
        <end position="508"/>
    </location>
</feature>
<feature type="region of interest" description="Disordered" evidence="1">
    <location>
        <begin position="816"/>
        <end position="837"/>
    </location>
</feature>
<feature type="compositionally biased region" description="Polar residues" evidence="1">
    <location>
        <begin position="182"/>
        <end position="193"/>
    </location>
</feature>
<feature type="region of interest" description="Disordered" evidence="1">
    <location>
        <begin position="648"/>
        <end position="667"/>
    </location>
</feature>
<name>A0ABR1ESP6_NECAM</name>
<dbReference type="Proteomes" id="UP001303046">
    <property type="component" value="Unassembled WGS sequence"/>
</dbReference>
<comment type="caution">
    <text evidence="2">The sequence shown here is derived from an EMBL/GenBank/DDBJ whole genome shotgun (WGS) entry which is preliminary data.</text>
</comment>
<feature type="compositionally biased region" description="Polar residues" evidence="1">
    <location>
        <begin position="227"/>
        <end position="240"/>
    </location>
</feature>
<feature type="region of interest" description="Disordered" evidence="1">
    <location>
        <begin position="985"/>
        <end position="1013"/>
    </location>
</feature>
<evidence type="ECO:0000313" key="3">
    <source>
        <dbReference type="Proteomes" id="UP001303046"/>
    </source>
</evidence>
<feature type="region of interest" description="Disordered" evidence="1">
    <location>
        <begin position="546"/>
        <end position="592"/>
    </location>
</feature>
<proteinExistence type="predicted"/>
<keyword evidence="3" id="KW-1185">Reference proteome</keyword>
<feature type="region of interest" description="Disordered" evidence="1">
    <location>
        <begin position="761"/>
        <end position="780"/>
    </location>
</feature>
<organism evidence="2 3">
    <name type="scientific">Necator americanus</name>
    <name type="common">Human hookworm</name>
    <dbReference type="NCBI Taxonomy" id="51031"/>
    <lineage>
        <taxon>Eukaryota</taxon>
        <taxon>Metazoa</taxon>
        <taxon>Ecdysozoa</taxon>
        <taxon>Nematoda</taxon>
        <taxon>Chromadorea</taxon>
        <taxon>Rhabditida</taxon>
        <taxon>Rhabditina</taxon>
        <taxon>Rhabditomorpha</taxon>
        <taxon>Strongyloidea</taxon>
        <taxon>Ancylostomatidae</taxon>
        <taxon>Bunostominae</taxon>
        <taxon>Necator</taxon>
    </lineage>
</organism>